<dbReference type="SUPFAM" id="SSF53223">
    <property type="entry name" value="Aminoacid dehydrogenase-like, N-terminal domain"/>
    <property type="match status" value="1"/>
</dbReference>
<dbReference type="Pfam" id="PF08501">
    <property type="entry name" value="Shikimate_dh_N"/>
    <property type="match status" value="1"/>
</dbReference>
<dbReference type="EMBL" id="MU001674">
    <property type="protein sequence ID" value="KAF2459970.1"/>
    <property type="molecule type" value="Genomic_DNA"/>
</dbReference>
<dbReference type="GO" id="GO:0019632">
    <property type="term" value="P:shikimate metabolic process"/>
    <property type="evidence" value="ECO:0007669"/>
    <property type="project" value="TreeGrafter"/>
</dbReference>
<organism evidence="2 3">
    <name type="scientific">Lineolata rhizophorae</name>
    <dbReference type="NCBI Taxonomy" id="578093"/>
    <lineage>
        <taxon>Eukaryota</taxon>
        <taxon>Fungi</taxon>
        <taxon>Dikarya</taxon>
        <taxon>Ascomycota</taxon>
        <taxon>Pezizomycotina</taxon>
        <taxon>Dothideomycetes</taxon>
        <taxon>Dothideomycetes incertae sedis</taxon>
        <taxon>Lineolatales</taxon>
        <taxon>Lineolataceae</taxon>
        <taxon>Lineolata</taxon>
    </lineage>
</organism>
<evidence type="ECO:0000313" key="2">
    <source>
        <dbReference type="EMBL" id="KAF2459970.1"/>
    </source>
</evidence>
<dbReference type="PANTHER" id="PTHR21089">
    <property type="entry name" value="SHIKIMATE DEHYDROGENASE"/>
    <property type="match status" value="1"/>
</dbReference>
<dbReference type="Proteomes" id="UP000799766">
    <property type="component" value="Unassembled WGS sequence"/>
</dbReference>
<evidence type="ECO:0000259" key="1">
    <source>
        <dbReference type="Pfam" id="PF08501"/>
    </source>
</evidence>
<dbReference type="Gene3D" id="3.40.50.10860">
    <property type="entry name" value="Leucine Dehydrogenase, chain A, domain 1"/>
    <property type="match status" value="1"/>
</dbReference>
<dbReference type="PANTHER" id="PTHR21089:SF1">
    <property type="entry name" value="BIFUNCTIONAL 3-DEHYDROQUINATE DEHYDRATASE_SHIKIMATE DEHYDROGENASE, CHLOROPLASTIC"/>
    <property type="match status" value="1"/>
</dbReference>
<dbReference type="Gene3D" id="3.40.50.720">
    <property type="entry name" value="NAD(P)-binding Rossmann-like Domain"/>
    <property type="match status" value="1"/>
</dbReference>
<feature type="domain" description="Shikimate dehydrogenase substrate binding N-terminal" evidence="1">
    <location>
        <begin position="17"/>
        <end position="99"/>
    </location>
</feature>
<dbReference type="InterPro" id="IPR036291">
    <property type="entry name" value="NAD(P)-bd_dom_sf"/>
</dbReference>
<name>A0A6A6P7N6_9PEZI</name>
<sequence>MGESYHGADRLDRIGYLFGHPISHSMSPLLHRTVYEALHLNWAQIPLESTDMDLFLRLIDGHGEKFYGASVTMPHKVAIMKHCDELTDEARDVGACNTLFIRDDPELKRRILVGTNTDVIGIRDAFYENVAYPEKVFHDRPALVVGGGGAARSAIYALRTWLHSSHIYIVNRDEREVATVLTECARAGYGAALSHVSSVKEAEALPAPGAIISCIPDIAPRTEPERITRRIVQVILSKPQKGAILEMCYHPNPFTTTARLAKTAGWQVILGTEALIWQGLEQDRFWTGRDVHELPVKAVHAAIEKELARHQEKELDSVARL</sequence>
<gene>
    <name evidence="2" type="ORF">BDY21DRAFT_337020</name>
</gene>
<dbReference type="OrthoDB" id="204377at2759"/>
<dbReference type="GO" id="GO:0004764">
    <property type="term" value="F:shikimate 3-dehydrogenase (NADP+) activity"/>
    <property type="evidence" value="ECO:0007669"/>
    <property type="project" value="InterPro"/>
</dbReference>
<dbReference type="CDD" id="cd01065">
    <property type="entry name" value="NAD_bind_Shikimate_DH"/>
    <property type="match status" value="1"/>
</dbReference>
<dbReference type="InterPro" id="IPR046346">
    <property type="entry name" value="Aminoacid_DH-like_N_sf"/>
</dbReference>
<reference evidence="2" key="1">
    <citation type="journal article" date="2020" name="Stud. Mycol.">
        <title>101 Dothideomycetes genomes: a test case for predicting lifestyles and emergence of pathogens.</title>
        <authorList>
            <person name="Haridas S."/>
            <person name="Albert R."/>
            <person name="Binder M."/>
            <person name="Bloem J."/>
            <person name="Labutti K."/>
            <person name="Salamov A."/>
            <person name="Andreopoulos B."/>
            <person name="Baker S."/>
            <person name="Barry K."/>
            <person name="Bills G."/>
            <person name="Bluhm B."/>
            <person name="Cannon C."/>
            <person name="Castanera R."/>
            <person name="Culley D."/>
            <person name="Daum C."/>
            <person name="Ezra D."/>
            <person name="Gonzalez J."/>
            <person name="Henrissat B."/>
            <person name="Kuo A."/>
            <person name="Liang C."/>
            <person name="Lipzen A."/>
            <person name="Lutzoni F."/>
            <person name="Magnuson J."/>
            <person name="Mondo S."/>
            <person name="Nolan M."/>
            <person name="Ohm R."/>
            <person name="Pangilinan J."/>
            <person name="Park H.-J."/>
            <person name="Ramirez L."/>
            <person name="Alfaro M."/>
            <person name="Sun H."/>
            <person name="Tritt A."/>
            <person name="Yoshinaga Y."/>
            <person name="Zwiers L.-H."/>
            <person name="Turgeon B."/>
            <person name="Goodwin S."/>
            <person name="Spatafora J."/>
            <person name="Crous P."/>
            <person name="Grigoriev I."/>
        </authorList>
    </citation>
    <scope>NUCLEOTIDE SEQUENCE</scope>
    <source>
        <strain evidence="2">ATCC 16933</strain>
    </source>
</reference>
<keyword evidence="3" id="KW-1185">Reference proteome</keyword>
<dbReference type="InterPro" id="IPR013708">
    <property type="entry name" value="Shikimate_DH-bd_N"/>
</dbReference>
<dbReference type="GO" id="GO:0009423">
    <property type="term" value="P:chorismate biosynthetic process"/>
    <property type="evidence" value="ECO:0007669"/>
    <property type="project" value="TreeGrafter"/>
</dbReference>
<accession>A0A6A6P7N6</accession>
<dbReference type="SUPFAM" id="SSF51735">
    <property type="entry name" value="NAD(P)-binding Rossmann-fold domains"/>
    <property type="match status" value="1"/>
</dbReference>
<dbReference type="AlphaFoldDB" id="A0A6A6P7N6"/>
<dbReference type="InterPro" id="IPR022893">
    <property type="entry name" value="Shikimate_DH_fam"/>
</dbReference>
<proteinExistence type="predicted"/>
<evidence type="ECO:0000313" key="3">
    <source>
        <dbReference type="Proteomes" id="UP000799766"/>
    </source>
</evidence>
<protein>
    <submittedName>
        <fullName evidence="2">Quinate dehydrogenase</fullName>
    </submittedName>
</protein>